<accession>A0A7J8W710</accession>
<proteinExistence type="predicted"/>
<dbReference type="EMBL" id="JABFAB010238376">
    <property type="protein sequence ID" value="MBA0670845.1"/>
    <property type="molecule type" value="Genomic_DNA"/>
</dbReference>
<feature type="non-terminal residue" evidence="1">
    <location>
        <position position="40"/>
    </location>
</feature>
<dbReference type="AlphaFoldDB" id="A0A7J8W710"/>
<organism evidence="1 2">
    <name type="scientific">Gossypium klotzschianum</name>
    <dbReference type="NCBI Taxonomy" id="34286"/>
    <lineage>
        <taxon>Eukaryota</taxon>
        <taxon>Viridiplantae</taxon>
        <taxon>Streptophyta</taxon>
        <taxon>Embryophyta</taxon>
        <taxon>Tracheophyta</taxon>
        <taxon>Spermatophyta</taxon>
        <taxon>Magnoliopsida</taxon>
        <taxon>eudicotyledons</taxon>
        <taxon>Gunneridae</taxon>
        <taxon>Pentapetalae</taxon>
        <taxon>rosids</taxon>
        <taxon>malvids</taxon>
        <taxon>Malvales</taxon>
        <taxon>Malvaceae</taxon>
        <taxon>Malvoideae</taxon>
        <taxon>Gossypium</taxon>
    </lineage>
</organism>
<dbReference type="Proteomes" id="UP000593573">
    <property type="component" value="Unassembled WGS sequence"/>
</dbReference>
<reference evidence="1 2" key="1">
    <citation type="journal article" date="2019" name="Genome Biol. Evol.">
        <title>Insights into the evolution of the New World diploid cottons (Gossypium, subgenus Houzingenia) based on genome sequencing.</title>
        <authorList>
            <person name="Grover C.E."/>
            <person name="Arick M.A. 2nd"/>
            <person name="Thrash A."/>
            <person name="Conover J.L."/>
            <person name="Sanders W.S."/>
            <person name="Peterson D.G."/>
            <person name="Frelichowski J.E."/>
            <person name="Scheffler J.A."/>
            <person name="Scheffler B.E."/>
            <person name="Wendel J.F."/>
        </authorList>
    </citation>
    <scope>NUCLEOTIDE SEQUENCE [LARGE SCALE GENOMIC DNA]</scope>
    <source>
        <strain evidence="1">57</strain>
        <tissue evidence="1">Leaf</tissue>
    </source>
</reference>
<name>A0A7J8W710_9ROSI</name>
<gene>
    <name evidence="1" type="ORF">Goklo_025264</name>
</gene>
<evidence type="ECO:0000313" key="1">
    <source>
        <dbReference type="EMBL" id="MBA0670845.1"/>
    </source>
</evidence>
<keyword evidence="2" id="KW-1185">Reference proteome</keyword>
<protein>
    <submittedName>
        <fullName evidence="1">Uncharacterized protein</fullName>
    </submittedName>
</protein>
<sequence>MTSQRRSEWQFFRICMKRTSNGEPRGCVRMRFCIDVAILT</sequence>
<comment type="caution">
    <text evidence="1">The sequence shown here is derived from an EMBL/GenBank/DDBJ whole genome shotgun (WGS) entry which is preliminary data.</text>
</comment>
<evidence type="ECO:0000313" key="2">
    <source>
        <dbReference type="Proteomes" id="UP000593573"/>
    </source>
</evidence>